<feature type="transmembrane region" description="Helical" evidence="1">
    <location>
        <begin position="20"/>
        <end position="39"/>
    </location>
</feature>
<accession>A0A0A9EEN9</accession>
<dbReference type="AlphaFoldDB" id="A0A0A9EEN9"/>
<name>A0A0A9EEN9_ARUDO</name>
<dbReference type="EMBL" id="GBRH01198676">
    <property type="protein sequence ID" value="JAD99219.1"/>
    <property type="molecule type" value="Transcribed_RNA"/>
</dbReference>
<evidence type="ECO:0000256" key="1">
    <source>
        <dbReference type="SAM" id="Phobius"/>
    </source>
</evidence>
<keyword evidence="1" id="KW-1133">Transmembrane helix</keyword>
<proteinExistence type="predicted"/>
<reference evidence="2" key="2">
    <citation type="journal article" date="2015" name="Data Brief">
        <title>Shoot transcriptome of the giant reed, Arundo donax.</title>
        <authorList>
            <person name="Barrero R.A."/>
            <person name="Guerrero F.D."/>
            <person name="Moolhuijzen P."/>
            <person name="Goolsby J.A."/>
            <person name="Tidwell J."/>
            <person name="Bellgard S.E."/>
            <person name="Bellgard M.I."/>
        </authorList>
    </citation>
    <scope>NUCLEOTIDE SEQUENCE</scope>
    <source>
        <tissue evidence="2">Shoot tissue taken approximately 20 cm above the soil surface</tissue>
    </source>
</reference>
<dbReference type="PROSITE" id="PS51257">
    <property type="entry name" value="PROKAR_LIPOPROTEIN"/>
    <property type="match status" value="1"/>
</dbReference>
<keyword evidence="1" id="KW-0472">Membrane</keyword>
<protein>
    <submittedName>
        <fullName evidence="2">Uncharacterized protein</fullName>
    </submittedName>
</protein>
<organism evidence="2">
    <name type="scientific">Arundo donax</name>
    <name type="common">Giant reed</name>
    <name type="synonym">Donax arundinaceus</name>
    <dbReference type="NCBI Taxonomy" id="35708"/>
    <lineage>
        <taxon>Eukaryota</taxon>
        <taxon>Viridiplantae</taxon>
        <taxon>Streptophyta</taxon>
        <taxon>Embryophyta</taxon>
        <taxon>Tracheophyta</taxon>
        <taxon>Spermatophyta</taxon>
        <taxon>Magnoliopsida</taxon>
        <taxon>Liliopsida</taxon>
        <taxon>Poales</taxon>
        <taxon>Poaceae</taxon>
        <taxon>PACMAD clade</taxon>
        <taxon>Arundinoideae</taxon>
        <taxon>Arundineae</taxon>
        <taxon>Arundo</taxon>
    </lineage>
</organism>
<reference evidence="2" key="1">
    <citation type="submission" date="2014-09" db="EMBL/GenBank/DDBJ databases">
        <authorList>
            <person name="Magalhaes I.L.F."/>
            <person name="Oliveira U."/>
            <person name="Santos F.R."/>
            <person name="Vidigal T.H.D.A."/>
            <person name="Brescovit A.D."/>
            <person name="Santos A.J."/>
        </authorList>
    </citation>
    <scope>NUCLEOTIDE SEQUENCE</scope>
    <source>
        <tissue evidence="2">Shoot tissue taken approximately 20 cm above the soil surface</tissue>
    </source>
</reference>
<keyword evidence="1" id="KW-0812">Transmembrane</keyword>
<evidence type="ECO:0000313" key="2">
    <source>
        <dbReference type="EMBL" id="JAD99219.1"/>
    </source>
</evidence>
<sequence length="51" mass="5821">MYSFVCRDRWLCGRTRCRSCSSIGCNLSLLGCYLIFLNVRLNGLHGRLHGV</sequence>